<dbReference type="InterPro" id="IPR006597">
    <property type="entry name" value="Sel1-like"/>
</dbReference>
<organism evidence="4 5">
    <name type="scientific">Deinococcus lacus</name>
    <dbReference type="NCBI Taxonomy" id="392561"/>
    <lineage>
        <taxon>Bacteria</taxon>
        <taxon>Thermotogati</taxon>
        <taxon>Deinococcota</taxon>
        <taxon>Deinococci</taxon>
        <taxon>Deinococcales</taxon>
        <taxon>Deinococcaceae</taxon>
        <taxon>Deinococcus</taxon>
    </lineage>
</organism>
<evidence type="ECO:0000313" key="4">
    <source>
        <dbReference type="EMBL" id="MFC6590893.1"/>
    </source>
</evidence>
<dbReference type="SUPFAM" id="SSF81901">
    <property type="entry name" value="HCP-like"/>
    <property type="match status" value="1"/>
</dbReference>
<dbReference type="PROSITE" id="PS50293">
    <property type="entry name" value="TPR_REGION"/>
    <property type="match status" value="1"/>
</dbReference>
<dbReference type="RefSeq" id="WP_380081899.1">
    <property type="nucleotide sequence ID" value="NZ_JBHSWD010000001.1"/>
</dbReference>
<dbReference type="PANTHER" id="PTHR44186">
    <property type="match status" value="1"/>
</dbReference>
<dbReference type="SUPFAM" id="SSF48452">
    <property type="entry name" value="TPR-like"/>
    <property type="match status" value="1"/>
</dbReference>
<evidence type="ECO:0000313" key="5">
    <source>
        <dbReference type="Proteomes" id="UP001596297"/>
    </source>
</evidence>
<dbReference type="SMART" id="SM00028">
    <property type="entry name" value="TPR"/>
    <property type="match status" value="6"/>
</dbReference>
<sequence length="413" mass="44697">MSGPLLHLSRSCSARAQFRPSPVLLVGVGARLPAPLPAPAAQGQDALFSAATPTLKLSSVQPSSRPTSPAANYVAVGVFYYEQGDYPKAFVAYQTAAELNPTNRDALLGLGRAQIKLRDYPAAAITLRRLLVLDNRNISAYIALSQSSQAQAQQRTGPERAALLTEALNLLGQAERMAGALGQPARDEELSKVWNERGYVYRLQGDRRAAIDAFTQASRLNPRNGVILYNLGETYSLQGDLPRAVQTLQKAVLADPRDAYSRAYYARLLAQSGDLALARPQAALAARLSPRSAYALGQYGVVSYLAREPLTARTNLTEALRLDPINYPDFYYYLGRLDLDGGDLRAARENLTRASALSRSADAAYYLGLSYERSAAGAPADTGKAGENYRRALQFDPQHGPAQSGLQRLGLRP</sequence>
<dbReference type="PANTHER" id="PTHR44186:SF1">
    <property type="entry name" value="BARDET-BIEDL SYNDROME 4 PROTEIN"/>
    <property type="match status" value="1"/>
</dbReference>
<reference evidence="5" key="1">
    <citation type="journal article" date="2019" name="Int. J. Syst. Evol. Microbiol.">
        <title>The Global Catalogue of Microorganisms (GCM) 10K type strain sequencing project: providing services to taxonomists for standard genome sequencing and annotation.</title>
        <authorList>
            <consortium name="The Broad Institute Genomics Platform"/>
            <consortium name="The Broad Institute Genome Sequencing Center for Infectious Disease"/>
            <person name="Wu L."/>
            <person name="Ma J."/>
        </authorList>
    </citation>
    <scope>NUCLEOTIDE SEQUENCE [LARGE SCALE GENOMIC DNA]</scope>
    <source>
        <strain evidence="5">CGMCC 1.15772</strain>
    </source>
</reference>
<dbReference type="Pfam" id="PF14559">
    <property type="entry name" value="TPR_19"/>
    <property type="match status" value="2"/>
</dbReference>
<dbReference type="Gene3D" id="1.25.40.10">
    <property type="entry name" value="Tetratricopeptide repeat domain"/>
    <property type="match status" value="2"/>
</dbReference>
<keyword evidence="5" id="KW-1185">Reference proteome</keyword>
<feature type="repeat" description="TPR" evidence="3">
    <location>
        <begin position="70"/>
        <end position="103"/>
    </location>
</feature>
<dbReference type="EMBL" id="JBHSWD010000001">
    <property type="protein sequence ID" value="MFC6590893.1"/>
    <property type="molecule type" value="Genomic_DNA"/>
</dbReference>
<keyword evidence="1" id="KW-0677">Repeat</keyword>
<gene>
    <name evidence="4" type="ORF">ACFP81_01815</name>
</gene>
<keyword evidence="2 3" id="KW-0802">TPR repeat</keyword>
<proteinExistence type="predicted"/>
<accession>A0ABW1Y9C7</accession>
<feature type="repeat" description="TPR" evidence="3">
    <location>
        <begin position="191"/>
        <end position="224"/>
    </location>
</feature>
<name>A0ABW1Y9C7_9DEIO</name>
<evidence type="ECO:0000256" key="3">
    <source>
        <dbReference type="PROSITE-ProRule" id="PRU00339"/>
    </source>
</evidence>
<protein>
    <submittedName>
        <fullName evidence="4">Tetratricopeptide repeat protein</fullName>
    </submittedName>
</protein>
<dbReference type="SMART" id="SM00671">
    <property type="entry name" value="SEL1"/>
    <property type="match status" value="4"/>
</dbReference>
<dbReference type="Proteomes" id="UP001596297">
    <property type="component" value="Unassembled WGS sequence"/>
</dbReference>
<dbReference type="PROSITE" id="PS50005">
    <property type="entry name" value="TPR"/>
    <property type="match status" value="3"/>
</dbReference>
<dbReference type="InterPro" id="IPR011990">
    <property type="entry name" value="TPR-like_helical_dom_sf"/>
</dbReference>
<evidence type="ECO:0000256" key="2">
    <source>
        <dbReference type="ARBA" id="ARBA00022803"/>
    </source>
</evidence>
<evidence type="ECO:0000256" key="1">
    <source>
        <dbReference type="ARBA" id="ARBA00022737"/>
    </source>
</evidence>
<comment type="caution">
    <text evidence="4">The sequence shown here is derived from an EMBL/GenBank/DDBJ whole genome shotgun (WGS) entry which is preliminary data.</text>
</comment>
<dbReference type="InterPro" id="IPR019734">
    <property type="entry name" value="TPR_rpt"/>
</dbReference>
<feature type="repeat" description="TPR" evidence="3">
    <location>
        <begin position="225"/>
        <end position="258"/>
    </location>
</feature>